<dbReference type="SUPFAM" id="SSF52172">
    <property type="entry name" value="CheY-like"/>
    <property type="match status" value="1"/>
</dbReference>
<dbReference type="PROSITE" id="PS50110">
    <property type="entry name" value="RESPONSE_REGULATORY"/>
    <property type="match status" value="1"/>
</dbReference>
<gene>
    <name evidence="11" type="ORF">GH741_14145</name>
</gene>
<dbReference type="RefSeq" id="WP_153737421.1">
    <property type="nucleotide sequence ID" value="NZ_WJNG01000011.1"/>
</dbReference>
<dbReference type="InterPro" id="IPR018060">
    <property type="entry name" value="HTH_AraC"/>
</dbReference>
<evidence type="ECO:0000256" key="1">
    <source>
        <dbReference type="ARBA" id="ARBA00004496"/>
    </source>
</evidence>
<protein>
    <submittedName>
        <fullName evidence="11">Response regulator</fullName>
    </submittedName>
</protein>
<dbReference type="InterPro" id="IPR011006">
    <property type="entry name" value="CheY-like_superfamily"/>
</dbReference>
<dbReference type="GO" id="GO:0003700">
    <property type="term" value="F:DNA-binding transcription factor activity"/>
    <property type="evidence" value="ECO:0007669"/>
    <property type="project" value="InterPro"/>
</dbReference>
<dbReference type="AlphaFoldDB" id="A0A6A8DDN9"/>
<dbReference type="PANTHER" id="PTHR42713:SF3">
    <property type="entry name" value="TRANSCRIPTIONAL REGULATORY PROTEIN HPTR"/>
    <property type="match status" value="1"/>
</dbReference>
<comment type="caution">
    <text evidence="11">The sequence shown here is derived from an EMBL/GenBank/DDBJ whole genome shotgun (WGS) entry which is preliminary data.</text>
</comment>
<keyword evidence="5" id="KW-0805">Transcription regulation</keyword>
<evidence type="ECO:0000256" key="3">
    <source>
        <dbReference type="ARBA" id="ARBA00022553"/>
    </source>
</evidence>
<evidence type="ECO:0000256" key="2">
    <source>
        <dbReference type="ARBA" id="ARBA00022490"/>
    </source>
</evidence>
<dbReference type="GO" id="GO:0043565">
    <property type="term" value="F:sequence-specific DNA binding"/>
    <property type="evidence" value="ECO:0007669"/>
    <property type="project" value="InterPro"/>
</dbReference>
<evidence type="ECO:0000313" key="12">
    <source>
        <dbReference type="Proteomes" id="UP000799092"/>
    </source>
</evidence>
<dbReference type="InterPro" id="IPR001789">
    <property type="entry name" value="Sig_transdc_resp-reg_receiver"/>
</dbReference>
<evidence type="ECO:0000259" key="10">
    <source>
        <dbReference type="PROSITE" id="PS50110"/>
    </source>
</evidence>
<dbReference type="InterPro" id="IPR020449">
    <property type="entry name" value="Tscrpt_reg_AraC-type_HTH"/>
</dbReference>
<keyword evidence="2" id="KW-0963">Cytoplasm</keyword>
<dbReference type="CDD" id="cd17536">
    <property type="entry name" value="REC_YesN-like"/>
    <property type="match status" value="1"/>
</dbReference>
<reference evidence="11" key="1">
    <citation type="submission" date="2019-11" db="EMBL/GenBank/DDBJ databases">
        <authorList>
            <person name="Li J."/>
        </authorList>
    </citation>
    <scope>NUCLEOTIDE SEQUENCE</scope>
    <source>
        <strain evidence="11">B6B</strain>
    </source>
</reference>
<keyword evidence="3 8" id="KW-0597">Phosphoprotein</keyword>
<dbReference type="InterPro" id="IPR018062">
    <property type="entry name" value="HTH_AraC-typ_CS"/>
</dbReference>
<dbReference type="InterPro" id="IPR051552">
    <property type="entry name" value="HptR"/>
</dbReference>
<dbReference type="PANTHER" id="PTHR42713">
    <property type="entry name" value="HISTIDINE KINASE-RELATED"/>
    <property type="match status" value="1"/>
</dbReference>
<dbReference type="PROSITE" id="PS00041">
    <property type="entry name" value="HTH_ARAC_FAMILY_1"/>
    <property type="match status" value="1"/>
</dbReference>
<keyword evidence="4" id="KW-0902">Two-component regulatory system</keyword>
<evidence type="ECO:0000256" key="4">
    <source>
        <dbReference type="ARBA" id="ARBA00023012"/>
    </source>
</evidence>
<feature type="modified residue" description="4-aspartylphosphate" evidence="8">
    <location>
        <position position="57"/>
    </location>
</feature>
<keyword evidence="7" id="KW-0804">Transcription</keyword>
<dbReference type="Proteomes" id="UP000799092">
    <property type="component" value="Unassembled WGS sequence"/>
</dbReference>
<comment type="subcellular location">
    <subcellularLocation>
        <location evidence="1">Cytoplasm</location>
    </subcellularLocation>
</comment>
<dbReference type="Gene3D" id="3.40.50.2300">
    <property type="match status" value="1"/>
</dbReference>
<feature type="domain" description="Response regulatory" evidence="10">
    <location>
        <begin position="5"/>
        <end position="122"/>
    </location>
</feature>
<dbReference type="SUPFAM" id="SSF46689">
    <property type="entry name" value="Homeodomain-like"/>
    <property type="match status" value="1"/>
</dbReference>
<sequence length="397" mass="46630">MRMWKVLIADDEFIIRDGIRSSIDWEEYGMEVVGEAEDGEEAVELAIKYQIDILLIDLNMPILNGITAMKRLRKDLPQCKMVVISGYDEFHYAQEAIRLQVEDYLLKPVSSEKLQNLLLNLKQQLDLEVNQEEYFKQATNQIKKNHTKLKERFFQDWIAGQLNSNEIIEQLHFLSLPPVVPVQYMVIRWPEYHQNQTILQENDRQIFLFAIENIVEEIVGSKMVTVFRDQSHFLNVCSWERMTNEQTTKIKVAVQQYLKITVYWHLEEVKEEDLTNLPNVYKLCIDQIEKQIRVSPIVKQAQNYIQQQYQDSSLTLERVAEELHVSTVYLSRIIKQELGISYVGLLTQLRLNKATDLLKTTDMTIRDIAEEVGYESQHYFSTTFRKNVGVSPKQFKG</sequence>
<dbReference type="SMART" id="SM00448">
    <property type="entry name" value="REC"/>
    <property type="match status" value="1"/>
</dbReference>
<dbReference type="Pfam" id="PF00072">
    <property type="entry name" value="Response_reg"/>
    <property type="match status" value="1"/>
</dbReference>
<dbReference type="Pfam" id="PF12833">
    <property type="entry name" value="HTH_18"/>
    <property type="match status" value="1"/>
</dbReference>
<dbReference type="SMART" id="SM00342">
    <property type="entry name" value="HTH_ARAC"/>
    <property type="match status" value="1"/>
</dbReference>
<keyword evidence="12" id="KW-1185">Reference proteome</keyword>
<dbReference type="Gene3D" id="1.10.10.60">
    <property type="entry name" value="Homeodomain-like"/>
    <property type="match status" value="2"/>
</dbReference>
<dbReference type="InterPro" id="IPR009057">
    <property type="entry name" value="Homeodomain-like_sf"/>
</dbReference>
<accession>A0A6A8DDN9</accession>
<dbReference type="GO" id="GO:0005737">
    <property type="term" value="C:cytoplasm"/>
    <property type="evidence" value="ECO:0007669"/>
    <property type="project" value="UniProtKB-SubCell"/>
</dbReference>
<evidence type="ECO:0000313" key="11">
    <source>
        <dbReference type="EMBL" id="MRH43815.1"/>
    </source>
</evidence>
<organism evidence="11 12">
    <name type="scientific">Aquibacillus halophilus</name>
    <dbReference type="NCBI Taxonomy" id="930132"/>
    <lineage>
        <taxon>Bacteria</taxon>
        <taxon>Bacillati</taxon>
        <taxon>Bacillota</taxon>
        <taxon>Bacilli</taxon>
        <taxon>Bacillales</taxon>
        <taxon>Bacillaceae</taxon>
        <taxon>Aquibacillus</taxon>
    </lineage>
</organism>
<proteinExistence type="predicted"/>
<dbReference type="GO" id="GO:0000160">
    <property type="term" value="P:phosphorelay signal transduction system"/>
    <property type="evidence" value="ECO:0007669"/>
    <property type="project" value="UniProtKB-KW"/>
</dbReference>
<dbReference type="PROSITE" id="PS01124">
    <property type="entry name" value="HTH_ARAC_FAMILY_2"/>
    <property type="match status" value="1"/>
</dbReference>
<evidence type="ECO:0000256" key="7">
    <source>
        <dbReference type="ARBA" id="ARBA00023163"/>
    </source>
</evidence>
<dbReference type="EMBL" id="WJNG01000011">
    <property type="protein sequence ID" value="MRH43815.1"/>
    <property type="molecule type" value="Genomic_DNA"/>
</dbReference>
<evidence type="ECO:0000256" key="5">
    <source>
        <dbReference type="ARBA" id="ARBA00023015"/>
    </source>
</evidence>
<keyword evidence="6" id="KW-0238">DNA-binding</keyword>
<feature type="domain" description="HTH araC/xylS-type" evidence="9">
    <location>
        <begin position="299"/>
        <end position="397"/>
    </location>
</feature>
<evidence type="ECO:0000259" key="9">
    <source>
        <dbReference type="PROSITE" id="PS01124"/>
    </source>
</evidence>
<name>A0A6A8DDN9_9BACI</name>
<dbReference type="PRINTS" id="PR00032">
    <property type="entry name" value="HTHARAC"/>
</dbReference>
<evidence type="ECO:0000256" key="8">
    <source>
        <dbReference type="PROSITE-ProRule" id="PRU00169"/>
    </source>
</evidence>
<evidence type="ECO:0000256" key="6">
    <source>
        <dbReference type="ARBA" id="ARBA00023125"/>
    </source>
</evidence>
<dbReference type="OrthoDB" id="342399at2"/>